<dbReference type="InterPro" id="IPR023214">
    <property type="entry name" value="HAD_sf"/>
</dbReference>
<dbReference type="Proteomes" id="UP000045782">
    <property type="component" value="Unassembled WGS sequence"/>
</dbReference>
<dbReference type="PANTHER" id="PTHR43344:SF13">
    <property type="entry name" value="PHOSPHATASE RV3661-RELATED"/>
    <property type="match status" value="1"/>
</dbReference>
<dbReference type="InterPro" id="IPR036412">
    <property type="entry name" value="HAD-like_sf"/>
</dbReference>
<keyword evidence="2" id="KW-0479">Metal-binding</keyword>
<dbReference type="EMBL" id="CSWP01000011">
    <property type="protein sequence ID" value="CPV68584.1"/>
    <property type="molecule type" value="Genomic_DNA"/>
</dbReference>
<sequence>MSEAEPSVNIAPADSTVRLVINAGRDRGSMASSCRLRPVSVPCNGRLTDMTANSAPDPVADIALSPVGPQVGAFFDLDGTLVAGFTPTAHARDRMRRRQASVGEVLGVLEATFRYKLGRMEFERLVVRAAGYLRGDSLAELEAVGERIFHQHNVSMIYPQMCERVRAHQKQGHTVVLSSSALTIHAEPVARHLGIAHVLCNHFDVDNRGLLTGDIRKPIVWGRNKASVVRHFCETNAVDLQRSYFYADGEEDIDLMTLVGEPCPVNPRGRLAAMASEQGWPVLRLEDPRPRGVGPSLRRLAGLTRP</sequence>
<evidence type="ECO:0000313" key="6">
    <source>
        <dbReference type="Proteomes" id="UP000045782"/>
    </source>
</evidence>
<accession>A0A0U1AC08</accession>
<evidence type="ECO:0000313" key="5">
    <source>
        <dbReference type="EMBL" id="CPV68584.1"/>
    </source>
</evidence>
<dbReference type="GO" id="GO:0046872">
    <property type="term" value="F:metal ion binding"/>
    <property type="evidence" value="ECO:0007669"/>
    <property type="project" value="UniProtKB-KW"/>
</dbReference>
<dbReference type="NCBIfam" id="TIGR01488">
    <property type="entry name" value="HAD-SF-IB"/>
    <property type="match status" value="1"/>
</dbReference>
<evidence type="ECO:0000256" key="4">
    <source>
        <dbReference type="ARBA" id="ARBA00022842"/>
    </source>
</evidence>
<proteinExistence type="inferred from homology"/>
<dbReference type="Gene3D" id="3.40.50.1000">
    <property type="entry name" value="HAD superfamily/HAD-like"/>
    <property type="match status" value="1"/>
</dbReference>
<keyword evidence="3" id="KW-0378">Hydrolase</keyword>
<evidence type="ECO:0000256" key="1">
    <source>
        <dbReference type="ARBA" id="ARBA00009184"/>
    </source>
</evidence>
<dbReference type="InterPro" id="IPR006385">
    <property type="entry name" value="HAD_hydro_SerB1"/>
</dbReference>
<dbReference type="AlphaFoldDB" id="A0A0U1AC08"/>
<dbReference type="PANTHER" id="PTHR43344">
    <property type="entry name" value="PHOSPHOSERINE PHOSPHATASE"/>
    <property type="match status" value="1"/>
</dbReference>
<dbReference type="SUPFAM" id="SSF56784">
    <property type="entry name" value="HAD-like"/>
    <property type="match status" value="1"/>
</dbReference>
<keyword evidence="4" id="KW-0460">Magnesium</keyword>
<dbReference type="CDD" id="cd02612">
    <property type="entry name" value="HAD_PGPPase"/>
    <property type="match status" value="1"/>
</dbReference>
<organism evidence="5 6">
    <name type="scientific">Mycobacteroides abscessus</name>
    <dbReference type="NCBI Taxonomy" id="36809"/>
    <lineage>
        <taxon>Bacteria</taxon>
        <taxon>Bacillati</taxon>
        <taxon>Actinomycetota</taxon>
        <taxon>Actinomycetes</taxon>
        <taxon>Mycobacteriales</taxon>
        <taxon>Mycobacteriaceae</taxon>
        <taxon>Mycobacteroides</taxon>
    </lineage>
</organism>
<dbReference type="Gene3D" id="1.20.1440.100">
    <property type="entry name" value="SG protein - dephosphorylation function"/>
    <property type="match status" value="1"/>
</dbReference>
<evidence type="ECO:0000256" key="3">
    <source>
        <dbReference type="ARBA" id="ARBA00022801"/>
    </source>
</evidence>
<reference evidence="5 6" key="1">
    <citation type="submission" date="2015-03" db="EMBL/GenBank/DDBJ databases">
        <authorList>
            <person name="Murphy D."/>
        </authorList>
    </citation>
    <scope>NUCLEOTIDE SEQUENCE [LARGE SCALE GENOMIC DNA]</scope>
    <source>
        <strain evidence="5 6">PAP088</strain>
    </source>
</reference>
<comment type="similarity">
    <text evidence="1">Belongs to the HAD-like hydrolase superfamily. SerB family.</text>
</comment>
<gene>
    <name evidence="5" type="primary">serB_3</name>
    <name evidence="5" type="ORF">ERS075579_04416</name>
</gene>
<dbReference type="GO" id="GO:0016787">
    <property type="term" value="F:hydrolase activity"/>
    <property type="evidence" value="ECO:0007669"/>
    <property type="project" value="UniProtKB-KW"/>
</dbReference>
<evidence type="ECO:0000256" key="2">
    <source>
        <dbReference type="ARBA" id="ARBA00022723"/>
    </source>
</evidence>
<dbReference type="NCBIfam" id="TIGR01490">
    <property type="entry name" value="HAD-SF-IB-hyp1"/>
    <property type="match status" value="1"/>
</dbReference>
<evidence type="ECO:0008006" key="7">
    <source>
        <dbReference type="Google" id="ProtNLM"/>
    </source>
</evidence>
<dbReference type="Pfam" id="PF12710">
    <property type="entry name" value="HAD"/>
    <property type="match status" value="1"/>
</dbReference>
<protein>
    <recommendedName>
        <fullName evidence="7">Phosphoserine phosphatase</fullName>
    </recommendedName>
</protein>
<dbReference type="InterPro" id="IPR050582">
    <property type="entry name" value="HAD-like_SerB"/>
</dbReference>
<name>A0A0U1AC08_9MYCO</name>